<dbReference type="InterPro" id="IPR011009">
    <property type="entry name" value="Kinase-like_dom_sf"/>
</dbReference>
<dbReference type="SUPFAM" id="SSF56112">
    <property type="entry name" value="Protein kinase-like (PK-like)"/>
    <property type="match status" value="1"/>
</dbReference>
<dbReference type="PROSITE" id="PS00108">
    <property type="entry name" value="PROTEIN_KINASE_ST"/>
    <property type="match status" value="1"/>
</dbReference>
<evidence type="ECO:0000256" key="12">
    <source>
        <dbReference type="SAM" id="Phobius"/>
    </source>
</evidence>
<dbReference type="GO" id="GO:0005524">
    <property type="term" value="F:ATP binding"/>
    <property type="evidence" value="ECO:0007669"/>
    <property type="project" value="InterPro"/>
</dbReference>
<evidence type="ECO:0000256" key="7">
    <source>
        <dbReference type="ARBA" id="ARBA00022989"/>
    </source>
</evidence>
<comment type="catalytic activity">
    <reaction evidence="10">
        <text>L-seryl-[protein] + ATP = O-phospho-L-seryl-[protein] + ADP + H(+)</text>
        <dbReference type="Rhea" id="RHEA:17989"/>
        <dbReference type="Rhea" id="RHEA-COMP:9863"/>
        <dbReference type="Rhea" id="RHEA-COMP:11604"/>
        <dbReference type="ChEBI" id="CHEBI:15378"/>
        <dbReference type="ChEBI" id="CHEBI:29999"/>
        <dbReference type="ChEBI" id="CHEBI:30616"/>
        <dbReference type="ChEBI" id="CHEBI:83421"/>
        <dbReference type="ChEBI" id="CHEBI:456216"/>
        <dbReference type="EC" id="2.7.11.1"/>
    </reaction>
</comment>
<dbReference type="InterPro" id="IPR008271">
    <property type="entry name" value="Ser/Thr_kinase_AS"/>
</dbReference>
<gene>
    <name evidence="14" type="ORF">NCGR_LOCUS50725</name>
</gene>
<dbReference type="Gene3D" id="3.30.200.20">
    <property type="entry name" value="Phosphorylase Kinase, domain 1"/>
    <property type="match status" value="1"/>
</dbReference>
<dbReference type="Proteomes" id="UP000604825">
    <property type="component" value="Unassembled WGS sequence"/>
</dbReference>
<protein>
    <recommendedName>
        <fullName evidence="2">non-specific serine/threonine protein kinase</fullName>
        <ecNumber evidence="2">2.7.11.1</ecNumber>
    </recommendedName>
</protein>
<dbReference type="GO" id="GO:0004672">
    <property type="term" value="F:protein kinase activity"/>
    <property type="evidence" value="ECO:0007669"/>
    <property type="project" value="InterPro"/>
</dbReference>
<evidence type="ECO:0000256" key="6">
    <source>
        <dbReference type="ARBA" id="ARBA00022737"/>
    </source>
</evidence>
<dbReference type="EC" id="2.7.11.1" evidence="2"/>
<name>A0A811RBQ1_9POAL</name>
<keyword evidence="3" id="KW-0433">Leucine-rich repeat</keyword>
<evidence type="ECO:0000256" key="5">
    <source>
        <dbReference type="ARBA" id="ARBA00022729"/>
    </source>
</evidence>
<proteinExistence type="predicted"/>
<keyword evidence="7 12" id="KW-1133">Transmembrane helix</keyword>
<keyword evidence="8 12" id="KW-0472">Membrane</keyword>
<dbReference type="Pfam" id="PF07714">
    <property type="entry name" value="PK_Tyr_Ser-Thr"/>
    <property type="match status" value="1"/>
</dbReference>
<evidence type="ECO:0000256" key="9">
    <source>
        <dbReference type="ARBA" id="ARBA00047899"/>
    </source>
</evidence>
<evidence type="ECO:0000313" key="14">
    <source>
        <dbReference type="EMBL" id="CAD6267420.1"/>
    </source>
</evidence>
<feature type="domain" description="Protein kinase" evidence="13">
    <location>
        <begin position="308"/>
        <end position="652"/>
    </location>
</feature>
<dbReference type="Pfam" id="PF13855">
    <property type="entry name" value="LRR_8"/>
    <property type="match status" value="1"/>
</dbReference>
<evidence type="ECO:0000256" key="10">
    <source>
        <dbReference type="ARBA" id="ARBA00048679"/>
    </source>
</evidence>
<dbReference type="Gene3D" id="1.10.510.10">
    <property type="entry name" value="Transferase(Phosphotransferase) domain 1"/>
    <property type="match status" value="1"/>
</dbReference>
<sequence>MAAAKVVERGAPATTTAAFPPPAAEDAAQEAREEETTTSRKDGGEPLGLAEELGETEHQRSCLERPPRTSSSSWEGTGEEEPTVLGWIGGAGAVLVAAGFGMNSGAGLVGGETVGEGEEGSGAHILRTGTRFDILIDNATWNGSQRYTPKYLSAEVVKRLVQGPGQHDFSLVATPDATLPPILNAFEIYSVKTMNGVMTDDAEAKAMMTIRTNYALKKNWMGDPCAPKEFAWDGLNCSYPSTGPARVTVLRLASSGLTGAIDSSFGDLKSLQYLDLSNNSLSGPVPAFLAQMPSLTFLDLSSNNFSGSVPADLLEKGQNGSLVLRIGNNANLCENGASNCDMEESNRTLVIEIVVPIAVATIPFVTAFLIAHRIRKPQGKWMDNNSRLSSPRDRSDVFDHRQFTYKELKLMTANFREERGRGGFGPVFKGYLDNETPVAVKMRSQTSSQGNKEFLAETCYNQYVVIPITGEAFGATALTWHQRLKIASTLHMLLHVNAGLEYLHKSCQPPLIHRDVKTKNILLSANLVAKIADFGLMKAFADEFRTHVTTQPAGTLGYLDPEYYNTSQLSEKSDVYSFGVVLLELITGQPSSIPVSNTESIHIAQWVRQKLSEGDITGIADPRMAGEYDCKEQPSRKRPTMTDIVMELKECLELEVAHAMSYDSSVPSSANNLSATSGDLHNDAQASYHLGQQIVPELEQVGEASASHVGPTPR</sequence>
<organism evidence="14 15">
    <name type="scientific">Miscanthus lutarioriparius</name>
    <dbReference type="NCBI Taxonomy" id="422564"/>
    <lineage>
        <taxon>Eukaryota</taxon>
        <taxon>Viridiplantae</taxon>
        <taxon>Streptophyta</taxon>
        <taxon>Embryophyta</taxon>
        <taxon>Tracheophyta</taxon>
        <taxon>Spermatophyta</taxon>
        <taxon>Magnoliopsida</taxon>
        <taxon>Liliopsida</taxon>
        <taxon>Poales</taxon>
        <taxon>Poaceae</taxon>
        <taxon>PACMAD clade</taxon>
        <taxon>Panicoideae</taxon>
        <taxon>Andropogonodae</taxon>
        <taxon>Andropogoneae</taxon>
        <taxon>Saccharinae</taxon>
        <taxon>Miscanthus</taxon>
    </lineage>
</organism>
<evidence type="ECO:0000256" key="11">
    <source>
        <dbReference type="SAM" id="MobiDB-lite"/>
    </source>
</evidence>
<reference evidence="14" key="1">
    <citation type="submission" date="2020-10" db="EMBL/GenBank/DDBJ databases">
        <authorList>
            <person name="Han B."/>
            <person name="Lu T."/>
            <person name="Zhao Q."/>
            <person name="Huang X."/>
            <person name="Zhao Y."/>
        </authorList>
    </citation>
    <scope>NUCLEOTIDE SEQUENCE</scope>
</reference>
<dbReference type="EMBL" id="CAJGYO010000014">
    <property type="protein sequence ID" value="CAD6267420.1"/>
    <property type="molecule type" value="Genomic_DNA"/>
</dbReference>
<dbReference type="AlphaFoldDB" id="A0A811RBQ1"/>
<dbReference type="PANTHER" id="PTHR45631">
    <property type="entry name" value="OS07G0107800 PROTEIN-RELATED"/>
    <property type="match status" value="1"/>
</dbReference>
<evidence type="ECO:0000256" key="4">
    <source>
        <dbReference type="ARBA" id="ARBA00022692"/>
    </source>
</evidence>
<dbReference type="Gene3D" id="3.80.10.10">
    <property type="entry name" value="Ribonuclease Inhibitor"/>
    <property type="match status" value="1"/>
</dbReference>
<dbReference type="PROSITE" id="PS50011">
    <property type="entry name" value="PROTEIN_KINASE_DOM"/>
    <property type="match status" value="1"/>
</dbReference>
<evidence type="ECO:0000256" key="1">
    <source>
        <dbReference type="ARBA" id="ARBA00004167"/>
    </source>
</evidence>
<feature type="transmembrane region" description="Helical" evidence="12">
    <location>
        <begin position="349"/>
        <end position="371"/>
    </location>
</feature>
<keyword evidence="4 12" id="KW-0812">Transmembrane</keyword>
<dbReference type="GO" id="GO:0016020">
    <property type="term" value="C:membrane"/>
    <property type="evidence" value="ECO:0007669"/>
    <property type="project" value="UniProtKB-SubCell"/>
</dbReference>
<evidence type="ECO:0000256" key="2">
    <source>
        <dbReference type="ARBA" id="ARBA00012513"/>
    </source>
</evidence>
<keyword evidence="15" id="KW-1185">Reference proteome</keyword>
<dbReference type="InterPro" id="IPR024788">
    <property type="entry name" value="Malectin-like_Carb-bd_dom"/>
</dbReference>
<dbReference type="Pfam" id="PF12819">
    <property type="entry name" value="Malectin_like"/>
    <property type="match status" value="1"/>
</dbReference>
<dbReference type="FunFam" id="3.80.10.10:FF:000129">
    <property type="entry name" value="Leucine-rich repeat receptor-like kinase"/>
    <property type="match status" value="1"/>
</dbReference>
<keyword evidence="5" id="KW-0732">Signal</keyword>
<dbReference type="SMART" id="SM00220">
    <property type="entry name" value="S_TKc"/>
    <property type="match status" value="1"/>
</dbReference>
<feature type="region of interest" description="Disordered" evidence="11">
    <location>
        <begin position="1"/>
        <end position="83"/>
    </location>
</feature>
<dbReference type="InterPro" id="IPR001245">
    <property type="entry name" value="Ser-Thr/Tyr_kinase_cat_dom"/>
</dbReference>
<accession>A0A811RBQ1</accession>
<dbReference type="SUPFAM" id="SSF52058">
    <property type="entry name" value="L domain-like"/>
    <property type="match status" value="1"/>
</dbReference>
<dbReference type="PANTHER" id="PTHR45631:SF8">
    <property type="entry name" value="OS12G0567500 PROTEIN"/>
    <property type="match status" value="1"/>
</dbReference>
<comment type="catalytic activity">
    <reaction evidence="9">
        <text>L-threonyl-[protein] + ATP = O-phospho-L-threonyl-[protein] + ADP + H(+)</text>
        <dbReference type="Rhea" id="RHEA:46608"/>
        <dbReference type="Rhea" id="RHEA-COMP:11060"/>
        <dbReference type="Rhea" id="RHEA-COMP:11605"/>
        <dbReference type="ChEBI" id="CHEBI:15378"/>
        <dbReference type="ChEBI" id="CHEBI:30013"/>
        <dbReference type="ChEBI" id="CHEBI:30616"/>
        <dbReference type="ChEBI" id="CHEBI:61977"/>
        <dbReference type="ChEBI" id="CHEBI:456216"/>
        <dbReference type="EC" id="2.7.11.1"/>
    </reaction>
</comment>
<evidence type="ECO:0000259" key="13">
    <source>
        <dbReference type="PROSITE" id="PS50011"/>
    </source>
</evidence>
<dbReference type="OrthoDB" id="1909384at2759"/>
<evidence type="ECO:0000256" key="3">
    <source>
        <dbReference type="ARBA" id="ARBA00022614"/>
    </source>
</evidence>
<dbReference type="InterPro" id="IPR032675">
    <property type="entry name" value="LRR_dom_sf"/>
</dbReference>
<feature type="compositionally biased region" description="Basic and acidic residues" evidence="11">
    <location>
        <begin position="29"/>
        <end position="44"/>
    </location>
</feature>
<dbReference type="InterPro" id="IPR000719">
    <property type="entry name" value="Prot_kinase_dom"/>
</dbReference>
<keyword evidence="6" id="KW-0677">Repeat</keyword>
<feature type="compositionally biased region" description="Basic and acidic residues" evidence="11">
    <location>
        <begin position="55"/>
        <end position="67"/>
    </location>
</feature>
<comment type="caution">
    <text evidence="14">The sequence shown here is derived from an EMBL/GenBank/DDBJ whole genome shotgun (WGS) entry which is preliminary data.</text>
</comment>
<evidence type="ECO:0000313" key="15">
    <source>
        <dbReference type="Proteomes" id="UP000604825"/>
    </source>
</evidence>
<dbReference type="InterPro" id="IPR001611">
    <property type="entry name" value="Leu-rich_rpt"/>
</dbReference>
<evidence type="ECO:0000256" key="8">
    <source>
        <dbReference type="ARBA" id="ARBA00023136"/>
    </source>
</evidence>
<comment type="subcellular location">
    <subcellularLocation>
        <location evidence="1">Membrane</location>
        <topology evidence="1">Single-pass membrane protein</topology>
    </subcellularLocation>
</comment>
<dbReference type="PRINTS" id="PR00019">
    <property type="entry name" value="LEURICHRPT"/>
</dbReference>